<feature type="compositionally biased region" description="Pro residues" evidence="1">
    <location>
        <begin position="17"/>
        <end position="34"/>
    </location>
</feature>
<name>A0A9X3XBB7_9BACT</name>
<dbReference type="Proteomes" id="UP001151081">
    <property type="component" value="Unassembled WGS sequence"/>
</dbReference>
<evidence type="ECO:0000313" key="2">
    <source>
        <dbReference type="EMBL" id="MDC3985608.1"/>
    </source>
</evidence>
<feature type="region of interest" description="Disordered" evidence="1">
    <location>
        <begin position="15"/>
        <end position="35"/>
    </location>
</feature>
<sequence>MVVLPTVTPVLDVTAEPPAPQPAQPAQPAPPAPPSGTYWVRRLARGINIASGVGQEREYSGEVACVPATIDRKANEITFTLGPFSFELHEMGEQWTLWSPTLTHASPAFSLRGSTHQEIELLDGSSDAVVLTTAGALFREREACAQSTRFMLRCAGDECEEIAPTERPFLLPACEQEMAEAERMRARVTDLPDAALARTLTRADALIAHGGTLWEYVAAEAQCSTLTAQPRKGNGSGVKLSQRYTTRDGRRVERDTEFESVMPSARQAVPYTDSSSVTFPDGSVSRGSSGMTIPSPPVTLYFGDQFMLVDNRELYLTAASCRARQAQGSAPALPLPTALLASPPSPPP</sequence>
<organism evidence="2 3">
    <name type="scientific">Polyangium jinanense</name>
    <dbReference type="NCBI Taxonomy" id="2829994"/>
    <lineage>
        <taxon>Bacteria</taxon>
        <taxon>Pseudomonadati</taxon>
        <taxon>Myxococcota</taxon>
        <taxon>Polyangia</taxon>
        <taxon>Polyangiales</taxon>
        <taxon>Polyangiaceae</taxon>
        <taxon>Polyangium</taxon>
    </lineage>
</organism>
<evidence type="ECO:0000256" key="1">
    <source>
        <dbReference type="SAM" id="MobiDB-lite"/>
    </source>
</evidence>
<proteinExistence type="predicted"/>
<accession>A0A9X3XBB7</accession>
<gene>
    <name evidence="2" type="ORF">KEG57_34330</name>
</gene>
<reference evidence="2 3" key="1">
    <citation type="submission" date="2021-04" db="EMBL/GenBank/DDBJ databases">
        <title>Genome analysis of Polyangium sp.</title>
        <authorList>
            <person name="Li Y."/>
            <person name="Wang J."/>
        </authorList>
    </citation>
    <scope>NUCLEOTIDE SEQUENCE [LARGE SCALE GENOMIC DNA]</scope>
    <source>
        <strain evidence="2 3">SDU14</strain>
    </source>
</reference>
<feature type="region of interest" description="Disordered" evidence="1">
    <location>
        <begin position="329"/>
        <end position="348"/>
    </location>
</feature>
<feature type="compositionally biased region" description="Basic and acidic residues" evidence="1">
    <location>
        <begin position="245"/>
        <end position="257"/>
    </location>
</feature>
<feature type="region of interest" description="Disordered" evidence="1">
    <location>
        <begin position="229"/>
        <end position="262"/>
    </location>
</feature>
<keyword evidence="3" id="KW-1185">Reference proteome</keyword>
<dbReference type="AlphaFoldDB" id="A0A9X3XBB7"/>
<dbReference type="EMBL" id="JAGTJJ010000030">
    <property type="protein sequence ID" value="MDC3985608.1"/>
    <property type="molecule type" value="Genomic_DNA"/>
</dbReference>
<evidence type="ECO:0000313" key="3">
    <source>
        <dbReference type="Proteomes" id="UP001151081"/>
    </source>
</evidence>
<protein>
    <submittedName>
        <fullName evidence="2">Uncharacterized protein</fullName>
    </submittedName>
</protein>
<feature type="compositionally biased region" description="Low complexity" evidence="1">
    <location>
        <begin position="329"/>
        <end position="342"/>
    </location>
</feature>
<comment type="caution">
    <text evidence="2">The sequence shown here is derived from an EMBL/GenBank/DDBJ whole genome shotgun (WGS) entry which is preliminary data.</text>
</comment>